<comment type="caution">
    <text evidence="1">The sequence shown here is derived from an EMBL/GenBank/DDBJ whole genome shotgun (WGS) entry which is preliminary data.</text>
</comment>
<dbReference type="Proteomes" id="UP000295122">
    <property type="component" value="Unassembled WGS sequence"/>
</dbReference>
<sequence>MMNILKLAGLSAVLAAMFVIAIEASKAESLGAGRIAQVRAEPLATTAPHSEPKAGTAVADAAGDCRAQAWPYLDRGCTATAEEPSRKPVRTIAIERRDTSDLVRVPFHPGR</sequence>
<evidence type="ECO:0000313" key="1">
    <source>
        <dbReference type="EMBL" id="TDR89968.1"/>
    </source>
</evidence>
<dbReference type="AlphaFoldDB" id="A0A4R7BVR5"/>
<evidence type="ECO:0000313" key="2">
    <source>
        <dbReference type="Proteomes" id="UP000295122"/>
    </source>
</evidence>
<accession>A0A4R7BVR5</accession>
<proteinExistence type="predicted"/>
<organism evidence="1 2">
    <name type="scientific">Enterovirga rhinocerotis</name>
    <dbReference type="NCBI Taxonomy" id="1339210"/>
    <lineage>
        <taxon>Bacteria</taxon>
        <taxon>Pseudomonadati</taxon>
        <taxon>Pseudomonadota</taxon>
        <taxon>Alphaproteobacteria</taxon>
        <taxon>Hyphomicrobiales</taxon>
        <taxon>Methylobacteriaceae</taxon>
        <taxon>Enterovirga</taxon>
    </lineage>
</organism>
<name>A0A4R7BVR5_9HYPH</name>
<gene>
    <name evidence="1" type="ORF">EV668_2805</name>
</gene>
<dbReference type="EMBL" id="SNZR01000013">
    <property type="protein sequence ID" value="TDR89968.1"/>
    <property type="molecule type" value="Genomic_DNA"/>
</dbReference>
<reference evidence="1 2" key="1">
    <citation type="submission" date="2019-03" db="EMBL/GenBank/DDBJ databases">
        <title>Genomic Encyclopedia of Type Strains, Phase IV (KMG-IV): sequencing the most valuable type-strain genomes for metagenomic binning, comparative biology and taxonomic classification.</title>
        <authorList>
            <person name="Goeker M."/>
        </authorList>
    </citation>
    <scope>NUCLEOTIDE SEQUENCE [LARGE SCALE GENOMIC DNA]</scope>
    <source>
        <strain evidence="1 2">DSM 25903</strain>
    </source>
</reference>
<protein>
    <submittedName>
        <fullName evidence="1">Uncharacterized protein</fullName>
    </submittedName>
</protein>
<keyword evidence="2" id="KW-1185">Reference proteome</keyword>